<dbReference type="RefSeq" id="WP_311652887.1">
    <property type="nucleotide sequence ID" value="NZ_JAVRIB010000008.1"/>
</dbReference>
<sequence length="97" mass="10519">MSYPAVSPFDFHKNGDANRREDDAEPRVKLMGFDLGTFEAHVHVAGDTHVRAVPLTTLRLDDPIILGMAPADAFLAGGWTEQALQGPLSDRQTGEST</sequence>
<evidence type="ECO:0000313" key="2">
    <source>
        <dbReference type="EMBL" id="MDT0635042.1"/>
    </source>
</evidence>
<evidence type="ECO:0000256" key="1">
    <source>
        <dbReference type="SAM" id="MobiDB-lite"/>
    </source>
</evidence>
<reference evidence="2 3" key="1">
    <citation type="submission" date="2023-09" db="EMBL/GenBank/DDBJ databases">
        <authorList>
            <person name="Rey-Velasco X."/>
        </authorList>
    </citation>
    <scope>NUCLEOTIDE SEQUENCE [LARGE SCALE GENOMIC DNA]</scope>
    <source>
        <strain evidence="2 3">W335</strain>
    </source>
</reference>
<comment type="caution">
    <text evidence="2">The sequence shown here is derived from an EMBL/GenBank/DDBJ whole genome shotgun (WGS) entry which is preliminary data.</text>
</comment>
<evidence type="ECO:0000313" key="3">
    <source>
        <dbReference type="Proteomes" id="UP001251857"/>
    </source>
</evidence>
<organism evidence="2 3">
    <name type="scientific">Spectribacter hydrogenoxidans</name>
    <dbReference type="NCBI Taxonomy" id="3075608"/>
    <lineage>
        <taxon>Bacteria</taxon>
        <taxon>Pseudomonadati</taxon>
        <taxon>Pseudomonadota</taxon>
        <taxon>Gammaproteobacteria</taxon>
        <taxon>Salinisphaerales</taxon>
        <taxon>Salinisphaeraceae</taxon>
        <taxon>Spectribacter</taxon>
    </lineage>
</organism>
<dbReference type="Proteomes" id="UP001251857">
    <property type="component" value="Unassembled WGS sequence"/>
</dbReference>
<dbReference type="EMBL" id="JAVRIB010000008">
    <property type="protein sequence ID" value="MDT0635042.1"/>
    <property type="molecule type" value="Genomic_DNA"/>
</dbReference>
<proteinExistence type="predicted"/>
<feature type="compositionally biased region" description="Basic and acidic residues" evidence="1">
    <location>
        <begin position="10"/>
        <end position="23"/>
    </location>
</feature>
<gene>
    <name evidence="2" type="ORF">RM532_08715</name>
</gene>
<keyword evidence="3" id="KW-1185">Reference proteome</keyword>
<feature type="region of interest" description="Disordered" evidence="1">
    <location>
        <begin position="1"/>
        <end position="23"/>
    </location>
</feature>
<protein>
    <submittedName>
        <fullName evidence="2">Uncharacterized protein</fullName>
    </submittedName>
</protein>
<name>A0ABU3C0E8_9GAMM</name>
<accession>A0ABU3C0E8</accession>